<dbReference type="InterPro" id="IPR043731">
    <property type="entry name" value="DUF5674"/>
</dbReference>
<evidence type="ECO:0000313" key="2">
    <source>
        <dbReference type="Proteomes" id="UP000230033"/>
    </source>
</evidence>
<reference evidence="2" key="1">
    <citation type="submission" date="2017-09" db="EMBL/GenBank/DDBJ databases">
        <title>Depth-based differentiation of microbial function through sediment-hosted aquifers and enrichment of novel symbionts in the deep terrestrial subsurface.</title>
        <authorList>
            <person name="Probst A.J."/>
            <person name="Ladd B."/>
            <person name="Jarett J.K."/>
            <person name="Geller-Mcgrath D.E."/>
            <person name="Sieber C.M.K."/>
            <person name="Emerson J.B."/>
            <person name="Anantharaman K."/>
            <person name="Thomas B.C."/>
            <person name="Malmstrom R."/>
            <person name="Stieglmeier M."/>
            <person name="Klingl A."/>
            <person name="Woyke T."/>
            <person name="Ryan C.M."/>
            <person name="Banfield J.F."/>
        </authorList>
    </citation>
    <scope>NUCLEOTIDE SEQUENCE [LARGE SCALE GENOMIC DNA]</scope>
</reference>
<gene>
    <name evidence="1" type="ORF">COT65_01010</name>
</gene>
<accession>A0A2H0WQ59</accession>
<evidence type="ECO:0000313" key="1">
    <source>
        <dbReference type="EMBL" id="PIS14039.1"/>
    </source>
</evidence>
<dbReference type="Proteomes" id="UP000230033">
    <property type="component" value="Unassembled WGS sequence"/>
</dbReference>
<organism evidence="1 2">
    <name type="scientific">Candidatus Shapirobacteria bacterium CG09_land_8_20_14_0_10_47_13</name>
    <dbReference type="NCBI Taxonomy" id="1974481"/>
    <lineage>
        <taxon>Bacteria</taxon>
        <taxon>Candidatus Shapironibacteriota</taxon>
    </lineage>
</organism>
<dbReference type="AlphaFoldDB" id="A0A2H0WQ59"/>
<comment type="caution">
    <text evidence="1">The sequence shown here is derived from an EMBL/GenBank/DDBJ whole genome shotgun (WGS) entry which is preliminary data.</text>
</comment>
<sequence length="112" mass="12727">MKLVSQSLTTEEINNLQKTFGDYVKLTVDIEKECLVVGVELHADGEKLLLDDGSNQDDIWGGGINLEDKQIDATAVLNLRPRLGNDNLEILDPQRREKFFSVVKKIFQNLWL</sequence>
<dbReference type="Pfam" id="PF18924">
    <property type="entry name" value="DUF5674"/>
    <property type="match status" value="1"/>
</dbReference>
<dbReference type="EMBL" id="PEZJ01000012">
    <property type="protein sequence ID" value="PIS14039.1"/>
    <property type="molecule type" value="Genomic_DNA"/>
</dbReference>
<protein>
    <submittedName>
        <fullName evidence="1">Uncharacterized protein</fullName>
    </submittedName>
</protein>
<proteinExistence type="predicted"/>
<name>A0A2H0WQ59_9BACT</name>